<keyword evidence="6 12" id="KW-0028">Amino-acid biosynthesis</keyword>
<dbReference type="NCBIfam" id="NF006390">
    <property type="entry name" value="PRK08639.1"/>
    <property type="match status" value="1"/>
</dbReference>
<dbReference type="GO" id="GO:0004794">
    <property type="term" value="F:threonine deaminase activity"/>
    <property type="evidence" value="ECO:0007669"/>
    <property type="project" value="UniProtKB-EC"/>
</dbReference>
<comment type="similarity">
    <text evidence="4 12">Belongs to the serine/threonine dehydratase family.</text>
</comment>
<keyword evidence="10 12" id="KW-0100">Branched-chain amino acid biosynthesis</keyword>
<keyword evidence="9 12" id="KW-0456">Lyase</keyword>
<gene>
    <name evidence="12 14" type="primary">ilvA</name>
    <name evidence="14" type="ORF">PAECIP111893_04307</name>
</gene>
<reference evidence="14" key="1">
    <citation type="submission" date="2022-01" db="EMBL/GenBank/DDBJ databases">
        <authorList>
            <person name="Criscuolo A."/>
        </authorList>
    </citation>
    <scope>NUCLEOTIDE SEQUENCE</scope>
    <source>
        <strain evidence="14">CIP111893</strain>
    </source>
</reference>
<evidence type="ECO:0000256" key="4">
    <source>
        <dbReference type="ARBA" id="ARBA00010869"/>
    </source>
</evidence>
<dbReference type="EC" id="4.3.1.19" evidence="12"/>
<dbReference type="Gene3D" id="3.40.50.1100">
    <property type="match status" value="2"/>
</dbReference>
<evidence type="ECO:0000256" key="6">
    <source>
        <dbReference type="ARBA" id="ARBA00022605"/>
    </source>
</evidence>
<dbReference type="CDD" id="cd01562">
    <property type="entry name" value="Thr-dehyd"/>
    <property type="match status" value="1"/>
</dbReference>
<accession>A0ABN8GWJ9</accession>
<dbReference type="PANTHER" id="PTHR48078">
    <property type="entry name" value="THREONINE DEHYDRATASE, MITOCHONDRIAL-RELATED"/>
    <property type="match status" value="1"/>
</dbReference>
<evidence type="ECO:0000256" key="7">
    <source>
        <dbReference type="ARBA" id="ARBA00022624"/>
    </source>
</evidence>
<sequence>MGNNSQSSSRDGYTVGLAEIAQAQMHVKEVAARTPLLHNRVLSARYGCTVLLKREDLQVVRSFKLRGAYHLMKSLPLERLERGVVCASAGNHAQGVAFSCQALGIPGKIYMPSTTPRQKVNQVAFFGGPDVEIILTGDSFDDAYDAAVTVSQRDDLAFIHPFDDPKIIAGNGTIGKEIMETVETSPDYIFLTVGGGGLAAGVGAYVKAVSPATKLIGVEPKGAPSMRSSLDAGEVTALDSIDKFVDGAAVKRVGDLTFRMCQELLDDIVLVPEGKACTALLDLYNENAIVAEPAGALPIAALDLYREQIVGKTVVCIISGGNNDVDRMQEIKERSLVFEGLKHYFMVNFPQRAGALREFLDEVLGPDDDIARFEYTKKHNKDNGPALVGIELKHRQDYEPLIARMRMKGLQFIELNKDPLLFNLLI</sequence>
<comment type="pathway">
    <text evidence="3 12">Amino-acid biosynthesis; L-isoleucine biosynthesis; 2-oxobutanoate from L-threonine: step 1/1.</text>
</comment>
<evidence type="ECO:0000256" key="3">
    <source>
        <dbReference type="ARBA" id="ARBA00004810"/>
    </source>
</evidence>
<proteinExistence type="inferred from homology"/>
<comment type="catalytic activity">
    <reaction evidence="1 12">
        <text>L-threonine = 2-oxobutanoate + NH4(+)</text>
        <dbReference type="Rhea" id="RHEA:22108"/>
        <dbReference type="ChEBI" id="CHEBI:16763"/>
        <dbReference type="ChEBI" id="CHEBI:28938"/>
        <dbReference type="ChEBI" id="CHEBI:57926"/>
        <dbReference type="EC" id="4.3.1.19"/>
    </reaction>
</comment>
<evidence type="ECO:0000256" key="5">
    <source>
        <dbReference type="ARBA" id="ARBA00011881"/>
    </source>
</evidence>
<dbReference type="SUPFAM" id="SSF53686">
    <property type="entry name" value="Tryptophan synthase beta subunit-like PLP-dependent enzymes"/>
    <property type="match status" value="1"/>
</dbReference>
<evidence type="ECO:0000313" key="15">
    <source>
        <dbReference type="Proteomes" id="UP000838686"/>
    </source>
</evidence>
<evidence type="ECO:0000256" key="12">
    <source>
        <dbReference type="RuleBase" id="RU362012"/>
    </source>
</evidence>
<comment type="caution">
    <text evidence="14">The sequence shown here is derived from an EMBL/GenBank/DDBJ whole genome shotgun (WGS) entry which is preliminary data.</text>
</comment>
<dbReference type="CDD" id="cd04907">
    <property type="entry name" value="ACT_ThrD-I_2"/>
    <property type="match status" value="1"/>
</dbReference>
<name>A0ABN8GWJ9_9BACL</name>
<comment type="subunit">
    <text evidence="5 12">Homotetramer.</text>
</comment>
<keyword evidence="7 12" id="KW-0412">Isoleucine biosynthesis</keyword>
<comment type="cofactor">
    <cofactor evidence="2 12">
        <name>pyridoxal 5'-phosphate</name>
        <dbReference type="ChEBI" id="CHEBI:597326"/>
    </cofactor>
</comment>
<protein>
    <recommendedName>
        <fullName evidence="12">L-threonine dehydratase</fullName>
        <ecNumber evidence="12">4.3.1.19</ecNumber>
    </recommendedName>
    <alternativeName>
        <fullName evidence="12">Threonine deaminase</fullName>
    </alternativeName>
</protein>
<evidence type="ECO:0000256" key="1">
    <source>
        <dbReference type="ARBA" id="ARBA00001274"/>
    </source>
</evidence>
<evidence type="ECO:0000256" key="2">
    <source>
        <dbReference type="ARBA" id="ARBA00001933"/>
    </source>
</evidence>
<dbReference type="InterPro" id="IPR045865">
    <property type="entry name" value="ACT-like_dom_sf"/>
</dbReference>
<dbReference type="EMBL" id="CAKMMF010000029">
    <property type="protein sequence ID" value="CAH1217786.1"/>
    <property type="molecule type" value="Genomic_DNA"/>
</dbReference>
<evidence type="ECO:0000256" key="10">
    <source>
        <dbReference type="ARBA" id="ARBA00023304"/>
    </source>
</evidence>
<keyword evidence="15" id="KW-1185">Reference proteome</keyword>
<dbReference type="PROSITE" id="PS51672">
    <property type="entry name" value="ACT_LIKE"/>
    <property type="match status" value="1"/>
</dbReference>
<dbReference type="InterPro" id="IPR036052">
    <property type="entry name" value="TrpB-like_PALP_sf"/>
</dbReference>
<evidence type="ECO:0000256" key="11">
    <source>
        <dbReference type="ARBA" id="ARBA00025527"/>
    </source>
</evidence>
<evidence type="ECO:0000313" key="14">
    <source>
        <dbReference type="EMBL" id="CAH1217786.1"/>
    </source>
</evidence>
<keyword evidence="8 12" id="KW-0663">Pyridoxal phosphate</keyword>
<dbReference type="InterPro" id="IPR011820">
    <property type="entry name" value="IlvA"/>
</dbReference>
<dbReference type="InterPro" id="IPR050147">
    <property type="entry name" value="Ser/Thr_Dehydratase"/>
</dbReference>
<dbReference type="RefSeq" id="WP_236344715.1">
    <property type="nucleotide sequence ID" value="NZ_CAKMMF010000029.1"/>
</dbReference>
<dbReference type="PANTHER" id="PTHR48078:SF11">
    <property type="entry name" value="THREONINE DEHYDRATASE, MITOCHONDRIAL"/>
    <property type="match status" value="1"/>
</dbReference>
<dbReference type="Pfam" id="PF00585">
    <property type="entry name" value="Thr_dehydrat_C"/>
    <property type="match status" value="1"/>
</dbReference>
<dbReference type="InterPro" id="IPR000634">
    <property type="entry name" value="Ser/Thr_deHydtase_PyrdxlP-BS"/>
</dbReference>
<evidence type="ECO:0000256" key="8">
    <source>
        <dbReference type="ARBA" id="ARBA00022898"/>
    </source>
</evidence>
<evidence type="ECO:0000256" key="9">
    <source>
        <dbReference type="ARBA" id="ARBA00023239"/>
    </source>
</evidence>
<dbReference type="InterPro" id="IPR001926">
    <property type="entry name" value="TrpB-like_PALP"/>
</dbReference>
<dbReference type="PROSITE" id="PS00165">
    <property type="entry name" value="DEHYDRATASE_SER_THR"/>
    <property type="match status" value="1"/>
</dbReference>
<dbReference type="NCBIfam" id="TIGR02079">
    <property type="entry name" value="THD1"/>
    <property type="match status" value="1"/>
</dbReference>
<dbReference type="InterPro" id="IPR001721">
    <property type="entry name" value="TD_ACT-like"/>
</dbReference>
<organism evidence="14 15">
    <name type="scientific">Paenibacillus plantiphilus</name>
    <dbReference type="NCBI Taxonomy" id="2905650"/>
    <lineage>
        <taxon>Bacteria</taxon>
        <taxon>Bacillati</taxon>
        <taxon>Bacillota</taxon>
        <taxon>Bacilli</taxon>
        <taxon>Bacillales</taxon>
        <taxon>Paenibacillaceae</taxon>
        <taxon>Paenibacillus</taxon>
    </lineage>
</organism>
<dbReference type="SUPFAM" id="SSF55021">
    <property type="entry name" value="ACT-like"/>
    <property type="match status" value="1"/>
</dbReference>
<dbReference type="Proteomes" id="UP000838686">
    <property type="component" value="Unassembled WGS sequence"/>
</dbReference>
<evidence type="ECO:0000259" key="13">
    <source>
        <dbReference type="PROSITE" id="PS51672"/>
    </source>
</evidence>
<comment type="function">
    <text evidence="11 12">Catalyzes the anaerobic formation of alpha-ketobutyrate and ammonia from threonine in a two-step reaction. The first step involved a dehydration of threonine and a production of enamine intermediates (aminocrotonate), which tautomerizes to its imine form (iminobutyrate). Both intermediates are unstable and short-lived. The second step is the nonenzymatic hydrolysis of the enamine/imine intermediates to form 2-ketobutyrate and free ammonia. In the low water environment of the cell, the second step is accelerated by RidA.</text>
</comment>
<dbReference type="Pfam" id="PF00291">
    <property type="entry name" value="PALP"/>
    <property type="match status" value="1"/>
</dbReference>
<feature type="domain" description="ACT-like" evidence="13">
    <location>
        <begin position="343"/>
        <end position="417"/>
    </location>
</feature>